<dbReference type="InterPro" id="IPR052155">
    <property type="entry name" value="Biofilm_reg_signaling"/>
</dbReference>
<dbReference type="SUPFAM" id="SSF55781">
    <property type="entry name" value="GAF domain-like"/>
    <property type="match status" value="1"/>
</dbReference>
<dbReference type="SUPFAM" id="SSF55785">
    <property type="entry name" value="PYP-like sensor domain (PAS domain)"/>
    <property type="match status" value="1"/>
</dbReference>
<dbReference type="RefSeq" id="WP_272737627.1">
    <property type="nucleotide sequence ID" value="NZ_CP116942.1"/>
</dbReference>
<evidence type="ECO:0000259" key="1">
    <source>
        <dbReference type="PROSITE" id="PS50112"/>
    </source>
</evidence>
<dbReference type="InterPro" id="IPR000014">
    <property type="entry name" value="PAS"/>
</dbReference>
<gene>
    <name evidence="3" type="ORF">PO878_05155</name>
</gene>
<dbReference type="PROSITE" id="PS50112">
    <property type="entry name" value="PAS"/>
    <property type="match status" value="1"/>
</dbReference>
<proteinExistence type="predicted"/>
<dbReference type="AlphaFoldDB" id="A0AAF0BWS0"/>
<dbReference type="PANTHER" id="PTHR44757:SF2">
    <property type="entry name" value="BIOFILM ARCHITECTURE MAINTENANCE PROTEIN MBAA"/>
    <property type="match status" value="1"/>
</dbReference>
<evidence type="ECO:0000313" key="4">
    <source>
        <dbReference type="Proteomes" id="UP001216390"/>
    </source>
</evidence>
<protein>
    <submittedName>
        <fullName evidence="3">Sensor domain-containing diguanylate cyclase</fullName>
    </submittedName>
</protein>
<dbReference type="SUPFAM" id="SSF55073">
    <property type="entry name" value="Nucleotide cyclase"/>
    <property type="match status" value="1"/>
</dbReference>
<dbReference type="Proteomes" id="UP001216390">
    <property type="component" value="Chromosome"/>
</dbReference>
<dbReference type="Gene3D" id="3.30.70.270">
    <property type="match status" value="1"/>
</dbReference>
<dbReference type="InterPro" id="IPR035965">
    <property type="entry name" value="PAS-like_dom_sf"/>
</dbReference>
<name>A0AAF0BWS0_9ACTN</name>
<sequence>MTVAFDPDDPLGPLADPDLVARLLGDGVTLFSAVTDDGTIAWMGESTERILGRPARTLIGTNALELVHPDDQEVLAFTFSETARDSRDRILAVLRLAHADGSWPAFEFGGMDLRGTDGSGLFLSWGRPYASTSRLLDVLGSLLTAGDLATILDQVVGWCDALAPDSASVVLRREPDGSYRAAAWSALPAPLGAELRVGVDEPGPWRAAIDEGRMAEAGPADLGAPRAQVAAEAGVHQVWATPVPGGPSGRPEAVLVCWRLRPGPILATHRRHLEETARLVQLALRWADSHHDLLTRATTDPLTGVGNRAALAERVAADRPPLAALLFCDLDDFKRVNDRHGHLVGDRILREVAGRMTRACGRRGRVVRLGGDEFAIWCTGVVRQEEAEALADDVIAALEPPIAVDGTDHHVGCSIGLTVIGADDPRAGDLDALLRAADASLYRAKRAGGARWSTATEP</sequence>
<dbReference type="Gene3D" id="3.30.450.20">
    <property type="entry name" value="PAS domain"/>
    <property type="match status" value="1"/>
</dbReference>
<dbReference type="NCBIfam" id="TIGR00254">
    <property type="entry name" value="GGDEF"/>
    <property type="match status" value="1"/>
</dbReference>
<feature type="domain" description="PAS" evidence="1">
    <location>
        <begin position="33"/>
        <end position="86"/>
    </location>
</feature>
<dbReference type="Pfam" id="PF00990">
    <property type="entry name" value="GGDEF"/>
    <property type="match status" value="1"/>
</dbReference>
<dbReference type="SMART" id="SM00267">
    <property type="entry name" value="GGDEF"/>
    <property type="match status" value="1"/>
</dbReference>
<dbReference type="CDD" id="cd00130">
    <property type="entry name" value="PAS"/>
    <property type="match status" value="1"/>
</dbReference>
<reference evidence="3" key="1">
    <citation type="submission" date="2023-01" db="EMBL/GenBank/DDBJ databases">
        <title>The diversity of Class Acidimicrobiia in South China Sea sediment environments and the proposal of Iamia marina sp. nov., a novel species of the genus Iamia.</title>
        <authorList>
            <person name="He Y."/>
            <person name="Tian X."/>
        </authorList>
    </citation>
    <scope>NUCLEOTIDE SEQUENCE</scope>
    <source>
        <strain evidence="3">DSM 19957</strain>
    </source>
</reference>
<dbReference type="InterPro" id="IPR029787">
    <property type="entry name" value="Nucleotide_cyclase"/>
</dbReference>
<accession>A0AAF0BWS0</accession>
<dbReference type="InterPro" id="IPR000160">
    <property type="entry name" value="GGDEF_dom"/>
</dbReference>
<organism evidence="3 4">
    <name type="scientific">Iamia majanohamensis</name>
    <dbReference type="NCBI Taxonomy" id="467976"/>
    <lineage>
        <taxon>Bacteria</taxon>
        <taxon>Bacillati</taxon>
        <taxon>Actinomycetota</taxon>
        <taxon>Acidimicrobiia</taxon>
        <taxon>Acidimicrobiales</taxon>
        <taxon>Iamiaceae</taxon>
        <taxon>Iamia</taxon>
    </lineage>
</organism>
<evidence type="ECO:0000259" key="2">
    <source>
        <dbReference type="PROSITE" id="PS50887"/>
    </source>
</evidence>
<dbReference type="PROSITE" id="PS50887">
    <property type="entry name" value="GGDEF"/>
    <property type="match status" value="1"/>
</dbReference>
<dbReference type="KEGG" id="ima:PO878_05155"/>
<dbReference type="CDD" id="cd01949">
    <property type="entry name" value="GGDEF"/>
    <property type="match status" value="1"/>
</dbReference>
<dbReference type="InterPro" id="IPR043128">
    <property type="entry name" value="Rev_trsase/Diguanyl_cyclase"/>
</dbReference>
<dbReference type="EMBL" id="CP116942">
    <property type="protein sequence ID" value="WCO68110.1"/>
    <property type="molecule type" value="Genomic_DNA"/>
</dbReference>
<feature type="domain" description="GGDEF" evidence="2">
    <location>
        <begin position="321"/>
        <end position="457"/>
    </location>
</feature>
<evidence type="ECO:0000313" key="3">
    <source>
        <dbReference type="EMBL" id="WCO68110.1"/>
    </source>
</evidence>
<dbReference type="PANTHER" id="PTHR44757">
    <property type="entry name" value="DIGUANYLATE CYCLASE DGCP"/>
    <property type="match status" value="1"/>
</dbReference>
<keyword evidence="4" id="KW-1185">Reference proteome</keyword>